<evidence type="ECO:0000313" key="2">
    <source>
        <dbReference type="EMBL" id="KAF5378254.1"/>
    </source>
</evidence>
<feature type="compositionally biased region" description="Polar residues" evidence="1">
    <location>
        <begin position="216"/>
        <end position="225"/>
    </location>
</feature>
<protein>
    <submittedName>
        <fullName evidence="2">Uncharacterized protein</fullName>
    </submittedName>
</protein>
<evidence type="ECO:0000256" key="1">
    <source>
        <dbReference type="SAM" id="MobiDB-lite"/>
    </source>
</evidence>
<name>A0A8H5H7U8_9AGAR</name>
<feature type="compositionally biased region" description="Low complexity" evidence="1">
    <location>
        <begin position="200"/>
        <end position="215"/>
    </location>
</feature>
<feature type="compositionally biased region" description="Polar residues" evidence="1">
    <location>
        <begin position="153"/>
        <end position="163"/>
    </location>
</feature>
<feature type="compositionally biased region" description="Polar residues" evidence="1">
    <location>
        <begin position="820"/>
        <end position="832"/>
    </location>
</feature>
<dbReference type="Proteomes" id="UP000518752">
    <property type="component" value="Unassembled WGS sequence"/>
</dbReference>
<feature type="region of interest" description="Disordered" evidence="1">
    <location>
        <begin position="917"/>
        <end position="943"/>
    </location>
</feature>
<accession>A0A8H5H7U8</accession>
<dbReference type="OrthoDB" id="3056903at2759"/>
<feature type="region of interest" description="Disordered" evidence="1">
    <location>
        <begin position="1347"/>
        <end position="1379"/>
    </location>
</feature>
<feature type="compositionally biased region" description="Polar residues" evidence="1">
    <location>
        <begin position="236"/>
        <end position="262"/>
    </location>
</feature>
<feature type="region of interest" description="Disordered" evidence="1">
    <location>
        <begin position="143"/>
        <end position="262"/>
    </location>
</feature>
<feature type="compositionally biased region" description="Low complexity" evidence="1">
    <location>
        <begin position="923"/>
        <end position="935"/>
    </location>
</feature>
<feature type="compositionally biased region" description="Basic and acidic residues" evidence="1">
    <location>
        <begin position="1842"/>
        <end position="1852"/>
    </location>
</feature>
<proteinExistence type="predicted"/>
<sequence>MFRPAQHNWNKETPSLKKKCYAHFIPRGYSPIISGFSIIPIYAIQLNTTGTILHRKKYYATFIPRGYSMQHLPILSGFSVIPIYTHIKRSQYSIPTTLLKALYTSEEWPKSIRIQLPDTKTDPVWQPPNPYYSYPWPFQPPPPAQPLPDIFRTSHTSLKSTGTSRKRHSRAHRSQPTKSVHFERANRKSKLSRSPILNLSSDPDSSSESNGDSASTAQKTSNGDSDSMAKKPPNADGNSDSTAQKTTGNSIPFSSGVPSTDSNFVNSETQYVQLKDMAKWNCWPQGNWYMDITFEEFEKTEELAVHWACRNAGGRQIRGSSPSALTIDQGQRSTRRCYGYIECTNQKCAIIIRPNTQTRDKRMAQLTKKCSCGIGDLVHVECRNASRIVRWAGGVRYYNGTQSHHHPQPPTVHLTRDERSKLTKLVTANPKATPAALISGNTIDESSTATISDVLLHSGRVGRYRSQILGNTTAKSGDDFIEDFMEFQRENAGFIVANTMLEGVAVISAQTPFMASQLHSEALAIDGPFNGIVSDAAHDWWKVRNSLLLVSSIFSPILQRWIPALFSYSNGATATHFQYHFLVLMESIASNVLDREKEVADELFAGVVDFGQAERNGFIEAFVDPRSDTELRSKASQLLKGCWQHFSSSITRVKRITAIVPVGSRSHFDRLAKSLKDATPTNFERICKHIRSEFPKLGEWINWWLHPDHAKMLFESRREMPSDLWRALLDTTNAEEAMHFSMYSQQGRKHDFLEGWKAIAKIVETFQRKFNAAQISFQLANRFIGVRQLYKLEMSLKLESEEPRSPAQKQKFGPKKEDTSMMSHSTSAPNIQSEHRKSRNKAQMASANIPLTHQTTHQKQGPMERYKQKQIKFNDKYNDSKCNGSESDDHEYEEWNGIQFSNKDAKVHQIRRYARASHLPARQNSSSSPPSNSQPTDHLSMANPLSGYSKNDLRVANAPRDFTIDGGNLVISKTFTSLQSYMWDRNSCWIDTSLEVLFYGFSHCWNNVAALFDGQTSHRFYPVFKALEARHLLLVGNPVEPDTFVAELAAQREGLREYIKVLLNAEDDLYGWDTAFLKPPSPGPSNRCTGGPPAEQWSIFGGKFQAWVQSHTDMNSLHHQKVARCWRVNNTQCFCSGSAHAVDIFTSLPLLWIVDQDVTNKNPKLWNYPQKLFPTKNKAAQGNGVVYEMIGRVFFNGSHFVARYVVSTNTAQKQRAVFFYDGMKEKGRAQREQGGLDTLLGGISPPLPNGYGHYKTYAVIYWLKGGKNAQDWFKNDQQTLVARHLSIEYQPVLLSGSSLRLPKSTFTDSNFKEIPLSECRWFSGALLEQFRSQVICPIEYERIGSPPKLDVRAIPGPESLHSSSPSCRSTSDSGSDYHSALAAPNKAVSPLSFATKHVPADNPNQHPFGSHLLFAKPTSSINVKKEESDTEADSSFSIPDRKTRTQSSNLQEFDSIIEDLIRDSPLPLSEDSRIPSSSPPPNSPLHIICRCGQEADGHRQETKETLIRCDLCKKYWSHRACQTYRNTHDIHNFICPMCGTQWPAKLKELQEKVVKKRTSTRSDGKGVLVKDGTFYYPARLLHKLRDNRWAFRWWRHNEPEENTLQVPGSNGIAPIEHIVDELWLNRSARRKIRLGFWKRACLVDGEADSRSLEYLKPTSEIDQALRPHKDILTRLMLNPKSVKERIPAREWIRESKRTLKAIPLTGGLTCDDCTRINSWFTEKIPQAKGKEHLRVDALPIAHARTLVLVHRHQEEFTENTDVGDSGGVVQRAFDRLNEWTGKSIDGKDKLFEACDVDLEALRILERLIFDISASAGEAGNQQWGLDAGAHQQNWNPWAVHGPEQDAPNRREATDDETEIQV</sequence>
<dbReference type="EMBL" id="JAACJN010000078">
    <property type="protein sequence ID" value="KAF5378254.1"/>
    <property type="molecule type" value="Genomic_DNA"/>
</dbReference>
<dbReference type="InterPro" id="IPR011011">
    <property type="entry name" value="Znf_FYVE_PHD"/>
</dbReference>
<reference evidence="2 3" key="1">
    <citation type="journal article" date="2020" name="ISME J.">
        <title>Uncovering the hidden diversity of litter-decomposition mechanisms in mushroom-forming fungi.</title>
        <authorList>
            <person name="Floudas D."/>
            <person name="Bentzer J."/>
            <person name="Ahren D."/>
            <person name="Johansson T."/>
            <person name="Persson P."/>
            <person name="Tunlid A."/>
        </authorList>
    </citation>
    <scope>NUCLEOTIDE SEQUENCE [LARGE SCALE GENOMIC DNA]</scope>
    <source>
        <strain evidence="2 3">CBS 406.79</strain>
    </source>
</reference>
<feature type="region of interest" description="Disordered" evidence="1">
    <location>
        <begin position="1423"/>
        <end position="1448"/>
    </location>
</feature>
<evidence type="ECO:0000313" key="3">
    <source>
        <dbReference type="Proteomes" id="UP000518752"/>
    </source>
</evidence>
<feature type="compositionally biased region" description="Low complexity" evidence="1">
    <location>
        <begin position="1359"/>
        <end position="1374"/>
    </location>
</feature>
<dbReference type="SUPFAM" id="SSF57903">
    <property type="entry name" value="FYVE/PHD zinc finger"/>
    <property type="match status" value="1"/>
</dbReference>
<feature type="region of interest" description="Disordered" evidence="1">
    <location>
        <begin position="1836"/>
        <end position="1861"/>
    </location>
</feature>
<feature type="compositionally biased region" description="Basic residues" evidence="1">
    <location>
        <begin position="164"/>
        <end position="175"/>
    </location>
</feature>
<organism evidence="2 3">
    <name type="scientific">Collybiopsis confluens</name>
    <dbReference type="NCBI Taxonomy" id="2823264"/>
    <lineage>
        <taxon>Eukaryota</taxon>
        <taxon>Fungi</taxon>
        <taxon>Dikarya</taxon>
        <taxon>Basidiomycota</taxon>
        <taxon>Agaricomycotina</taxon>
        <taxon>Agaricomycetes</taxon>
        <taxon>Agaricomycetidae</taxon>
        <taxon>Agaricales</taxon>
        <taxon>Marasmiineae</taxon>
        <taxon>Omphalotaceae</taxon>
        <taxon>Collybiopsis</taxon>
    </lineage>
</organism>
<comment type="caution">
    <text evidence="2">The sequence shown here is derived from an EMBL/GenBank/DDBJ whole genome shotgun (WGS) entry which is preliminary data.</text>
</comment>
<gene>
    <name evidence="2" type="ORF">D9757_009147</name>
</gene>
<feature type="region of interest" description="Disordered" evidence="1">
    <location>
        <begin position="798"/>
        <end position="843"/>
    </location>
</feature>
<keyword evidence="3" id="KW-1185">Reference proteome</keyword>